<dbReference type="PANTHER" id="PTHR46401">
    <property type="entry name" value="GLYCOSYLTRANSFERASE WBBK-RELATED"/>
    <property type="match status" value="1"/>
</dbReference>
<evidence type="ECO:0000313" key="5">
    <source>
        <dbReference type="Proteomes" id="UP000002440"/>
    </source>
</evidence>
<name>Q1H1U6_METFK</name>
<dbReference type="Proteomes" id="UP000002440">
    <property type="component" value="Chromosome"/>
</dbReference>
<accession>Q1H1U6</accession>
<evidence type="ECO:0000259" key="2">
    <source>
        <dbReference type="Pfam" id="PF00534"/>
    </source>
</evidence>
<dbReference type="KEGG" id="mfa:Mfla_1273"/>
<keyword evidence="5" id="KW-1185">Reference proteome</keyword>
<keyword evidence="1 4" id="KW-0808">Transferase</keyword>
<dbReference type="GO" id="GO:0009103">
    <property type="term" value="P:lipopolysaccharide biosynthetic process"/>
    <property type="evidence" value="ECO:0007669"/>
    <property type="project" value="TreeGrafter"/>
</dbReference>
<dbReference type="STRING" id="265072.Mfla_1273"/>
<reference evidence="4 5" key="1">
    <citation type="submission" date="2006-03" db="EMBL/GenBank/DDBJ databases">
        <title>Complete sequence of Methylobacillus flagellatus KT.</title>
        <authorList>
            <consortium name="US DOE Joint Genome Institute"/>
            <person name="Copeland A."/>
            <person name="Lucas S."/>
            <person name="Lapidus A."/>
            <person name="Barry K."/>
            <person name="Detter J.C."/>
            <person name="Glavina del Rio T."/>
            <person name="Hammon N."/>
            <person name="Israni S."/>
            <person name="Dalin E."/>
            <person name="Tice H."/>
            <person name="Pitluck S."/>
            <person name="Brettin T."/>
            <person name="Bruce D."/>
            <person name="Han C."/>
            <person name="Tapia R."/>
            <person name="Saunders E."/>
            <person name="Gilna P."/>
            <person name="Schmutz J."/>
            <person name="Larimer F."/>
            <person name="Land M."/>
            <person name="Kyrpides N."/>
            <person name="Anderson I."/>
            <person name="Richardson P."/>
        </authorList>
    </citation>
    <scope>NUCLEOTIDE SEQUENCE [LARGE SCALE GENOMIC DNA]</scope>
    <source>
        <strain evidence="5">KT / ATCC 51484 / DSM 6875</strain>
    </source>
</reference>
<dbReference type="InterPro" id="IPR001296">
    <property type="entry name" value="Glyco_trans_1"/>
</dbReference>
<sequence length="380" mass="41800">MMKVGFGVTVLTRCLALGGIDGIGSYTRELMKRLEADPAVELFPISYGYSPSQFPIGSRAPTTFGRYAPLAAVSAVSGFPFLGTAQLKERVDLIHAPDHLIPNYGKVPVIASIMDAIPLSHPEWVSPKLRKMKNALWKRSAHWASHIITISEYSKQEISQHFGIEAQKISAIPLGVDERWFQPLEEEAMKVVLRRYNLPQYYFLVVGTLQPRKNVGRVIEAYRSLPQGIRNEVPLVIVGRAGWRCEDVVEMLTSSSSGNSLRWLKHLPDADLLAVLKGATALVFPSLYEGFGLPVVEAFAAGTPVITSNTTSLPEVAGDAAMLVNPLNVSDIAAAMQSMLEQPELAESFRNKGQERALAYSWDKTASMTLDVYKKTREAA</sequence>
<proteinExistence type="predicted"/>
<dbReference type="SUPFAM" id="SSF53756">
    <property type="entry name" value="UDP-Glycosyltransferase/glycogen phosphorylase"/>
    <property type="match status" value="1"/>
</dbReference>
<dbReference type="HOGENOM" id="CLU_009583_27_6_4"/>
<evidence type="ECO:0000256" key="1">
    <source>
        <dbReference type="ARBA" id="ARBA00022679"/>
    </source>
</evidence>
<dbReference type="Pfam" id="PF00534">
    <property type="entry name" value="Glycos_transf_1"/>
    <property type="match status" value="1"/>
</dbReference>
<dbReference type="GO" id="GO:0016757">
    <property type="term" value="F:glycosyltransferase activity"/>
    <property type="evidence" value="ECO:0007669"/>
    <property type="project" value="InterPro"/>
</dbReference>
<dbReference type="AlphaFoldDB" id="Q1H1U6"/>
<feature type="domain" description="Glycosyltransferase subfamily 4-like N-terminal" evidence="3">
    <location>
        <begin position="21"/>
        <end position="178"/>
    </location>
</feature>
<dbReference type="eggNOG" id="COG0438">
    <property type="taxonomic scope" value="Bacteria"/>
</dbReference>
<dbReference type="EMBL" id="CP000284">
    <property type="protein sequence ID" value="ABE49541.1"/>
    <property type="molecule type" value="Genomic_DNA"/>
</dbReference>
<dbReference type="CAZy" id="GT4">
    <property type="family name" value="Glycosyltransferase Family 4"/>
</dbReference>
<feature type="domain" description="Glycosyl transferase family 1" evidence="2">
    <location>
        <begin position="199"/>
        <end position="356"/>
    </location>
</feature>
<dbReference type="PANTHER" id="PTHR46401:SF2">
    <property type="entry name" value="GLYCOSYLTRANSFERASE WBBK-RELATED"/>
    <property type="match status" value="1"/>
</dbReference>
<protein>
    <submittedName>
        <fullName evidence="4">Glycosyl transferase, group 1</fullName>
    </submittedName>
</protein>
<dbReference type="CDD" id="cd03809">
    <property type="entry name" value="GT4_MtfB-like"/>
    <property type="match status" value="1"/>
</dbReference>
<evidence type="ECO:0000259" key="3">
    <source>
        <dbReference type="Pfam" id="PF13439"/>
    </source>
</evidence>
<dbReference type="Gene3D" id="3.40.50.2000">
    <property type="entry name" value="Glycogen Phosphorylase B"/>
    <property type="match status" value="2"/>
</dbReference>
<dbReference type="Pfam" id="PF13439">
    <property type="entry name" value="Glyco_transf_4"/>
    <property type="match status" value="1"/>
</dbReference>
<evidence type="ECO:0000313" key="4">
    <source>
        <dbReference type="EMBL" id="ABE49541.1"/>
    </source>
</evidence>
<organism evidence="4 5">
    <name type="scientific">Methylobacillus flagellatus (strain ATCC 51484 / DSM 6875 / VKM B-1610 / KT)</name>
    <dbReference type="NCBI Taxonomy" id="265072"/>
    <lineage>
        <taxon>Bacteria</taxon>
        <taxon>Pseudomonadati</taxon>
        <taxon>Pseudomonadota</taxon>
        <taxon>Betaproteobacteria</taxon>
        <taxon>Nitrosomonadales</taxon>
        <taxon>Methylophilaceae</taxon>
        <taxon>Methylobacillus</taxon>
    </lineage>
</organism>
<gene>
    <name evidence="4" type="ordered locus">Mfla_1273</name>
</gene>
<dbReference type="RefSeq" id="WP_011479495.1">
    <property type="nucleotide sequence ID" value="NC_007947.1"/>
</dbReference>
<dbReference type="FunFam" id="3.40.50.2000:FF:000119">
    <property type="entry name" value="Glycosyl transferase group 1"/>
    <property type="match status" value="1"/>
</dbReference>
<dbReference type="InterPro" id="IPR028098">
    <property type="entry name" value="Glyco_trans_4-like_N"/>
</dbReference>